<dbReference type="EMBL" id="OB676164">
    <property type="protein sequence ID" value="CAD7236033.1"/>
    <property type="molecule type" value="Genomic_DNA"/>
</dbReference>
<proteinExistence type="predicted"/>
<dbReference type="AlphaFoldDB" id="A0A7R8ZY27"/>
<dbReference type="InterPro" id="IPR058698">
    <property type="entry name" value="CUB_metazoa"/>
</dbReference>
<gene>
    <name evidence="2" type="ORF">CTOB1V02_LOCUS13848</name>
</gene>
<organism evidence="2">
    <name type="scientific">Cyprideis torosa</name>
    <dbReference type="NCBI Taxonomy" id="163714"/>
    <lineage>
        <taxon>Eukaryota</taxon>
        <taxon>Metazoa</taxon>
        <taxon>Ecdysozoa</taxon>
        <taxon>Arthropoda</taxon>
        <taxon>Crustacea</taxon>
        <taxon>Oligostraca</taxon>
        <taxon>Ostracoda</taxon>
        <taxon>Podocopa</taxon>
        <taxon>Podocopida</taxon>
        <taxon>Cytherocopina</taxon>
        <taxon>Cytheroidea</taxon>
        <taxon>Cytherideidae</taxon>
        <taxon>Cyprideis</taxon>
    </lineage>
</organism>
<evidence type="ECO:0000259" key="1">
    <source>
        <dbReference type="Pfam" id="PF26080"/>
    </source>
</evidence>
<name>A0A7R8ZY27_9CRUS</name>
<dbReference type="PANTHER" id="PTHR33236:SF6">
    <property type="entry name" value="CUB DOMAIN-CONTAINING PROTEIN"/>
    <property type="match status" value="1"/>
</dbReference>
<reference evidence="2" key="1">
    <citation type="submission" date="2020-11" db="EMBL/GenBank/DDBJ databases">
        <authorList>
            <person name="Tran Van P."/>
        </authorList>
    </citation>
    <scope>NUCLEOTIDE SEQUENCE</scope>
</reference>
<dbReference type="Pfam" id="PF26080">
    <property type="entry name" value="CUB_animal"/>
    <property type="match status" value="1"/>
</dbReference>
<evidence type="ECO:0000313" key="2">
    <source>
        <dbReference type="EMBL" id="CAD7236033.1"/>
    </source>
</evidence>
<dbReference type="PANTHER" id="PTHR33236">
    <property type="entry name" value="INTRAFLAGELLAR TRANSPORT PROTEIN 122 FAMILY PROTEIN-RELATED"/>
    <property type="match status" value="1"/>
</dbReference>
<sequence>PSGCTQFFLGVSGSFETYNYNNAQGMQLANQQYGICIRQEAGFCGIQYSTCPDEVNTMDLAFSVSGNGTIVAPVSAVGSASCAEDWVSIPCASDVKRSITQSNDTPCEDRICGTAFASTSNAADPTTVYSKWVNCTQ</sequence>
<accession>A0A7R8ZY27</accession>
<dbReference type="OrthoDB" id="6382149at2759"/>
<feature type="non-terminal residue" evidence="2">
    <location>
        <position position="1"/>
    </location>
</feature>
<protein>
    <recommendedName>
        <fullName evidence="1">CUB domain-containing protein</fullName>
    </recommendedName>
</protein>
<feature type="domain" description="CUB" evidence="1">
    <location>
        <begin position="1"/>
        <end position="130"/>
    </location>
</feature>